<proteinExistence type="predicted"/>
<evidence type="ECO:0000313" key="3">
    <source>
        <dbReference type="Proteomes" id="UP000052230"/>
    </source>
</evidence>
<dbReference type="AlphaFoldDB" id="A0A0U5F7V2"/>
<feature type="compositionally biased region" description="Basic residues" evidence="1">
    <location>
        <begin position="1"/>
        <end position="13"/>
    </location>
</feature>
<organism evidence="2 3">
    <name type="scientific">Xanthomonas citri pv. citri</name>
    <dbReference type="NCBI Taxonomy" id="611301"/>
    <lineage>
        <taxon>Bacteria</taxon>
        <taxon>Pseudomonadati</taxon>
        <taxon>Pseudomonadota</taxon>
        <taxon>Gammaproteobacteria</taxon>
        <taxon>Lysobacterales</taxon>
        <taxon>Lysobacteraceae</taxon>
        <taxon>Xanthomonas</taxon>
    </lineage>
</organism>
<sequence length="43" mass="5401">MSRTYRRSRRRLRMQSPVERQARRHEWSRMRGFELPDRPDAVS</sequence>
<feature type="region of interest" description="Disordered" evidence="1">
    <location>
        <begin position="1"/>
        <end position="43"/>
    </location>
</feature>
<name>A0A0U5F7V2_XANCI</name>
<accession>A0A0U5F7V2</accession>
<dbReference type="Proteomes" id="UP000052230">
    <property type="component" value="Unassembled WGS sequence"/>
</dbReference>
<comment type="caution">
    <text evidence="2">The sequence shown here is derived from an EMBL/GenBank/DDBJ whole genome shotgun (WGS) entry which is preliminary data.</text>
</comment>
<gene>
    <name evidence="2" type="ORF">XAC3562_100018</name>
</gene>
<evidence type="ECO:0000313" key="2">
    <source>
        <dbReference type="EMBL" id="CEG14183.1"/>
    </source>
</evidence>
<keyword evidence="3" id="KW-1185">Reference proteome</keyword>
<reference evidence="2 3" key="1">
    <citation type="submission" date="2014-09" db="EMBL/GenBank/DDBJ databases">
        <authorList>
            <person name="Regsiter A."/>
        </authorList>
    </citation>
    <scope>NUCLEOTIDE SEQUENCE [LARGE SCALE GENOMIC DNA]</scope>
</reference>
<feature type="compositionally biased region" description="Basic and acidic residues" evidence="1">
    <location>
        <begin position="20"/>
        <end position="43"/>
    </location>
</feature>
<protein>
    <submittedName>
        <fullName evidence="2">Uncharacterized protein</fullName>
    </submittedName>
</protein>
<evidence type="ECO:0000256" key="1">
    <source>
        <dbReference type="SAM" id="MobiDB-lite"/>
    </source>
</evidence>
<dbReference type="EMBL" id="CCXZ01000002">
    <property type="protein sequence ID" value="CEG14183.1"/>
    <property type="molecule type" value="Genomic_DNA"/>
</dbReference>